<comment type="catalytic activity">
    <reaction evidence="12">
        <text>Endonucleolytic cleavage at a junction such as a reciprocal single-stranded crossover between two homologous DNA duplexes (Holliday junction).</text>
        <dbReference type="EC" id="3.1.21.10"/>
    </reaction>
</comment>
<dbReference type="Pfam" id="PF02075">
    <property type="entry name" value="RuvC"/>
    <property type="match status" value="1"/>
</dbReference>
<evidence type="ECO:0000256" key="8">
    <source>
        <dbReference type="ARBA" id="ARBA00022842"/>
    </source>
</evidence>
<dbReference type="InterPro" id="IPR020563">
    <property type="entry name" value="X-over_junc_endoDNase_Mg_BS"/>
</dbReference>
<reference evidence="14 15" key="1">
    <citation type="submission" date="2021-03" db="EMBL/GenBank/DDBJ databases">
        <title>Genome sequencing of Marinobacter sp. LPB0319.</title>
        <authorList>
            <person name="Kim J."/>
        </authorList>
    </citation>
    <scope>NUCLEOTIDE SEQUENCE [LARGE SCALE GENOMIC DNA]</scope>
    <source>
        <strain evidence="14 15">LPB0319</strain>
    </source>
</reference>
<dbReference type="SUPFAM" id="SSF53098">
    <property type="entry name" value="Ribonuclease H-like"/>
    <property type="match status" value="1"/>
</dbReference>
<dbReference type="PANTHER" id="PTHR30194">
    <property type="entry name" value="CROSSOVER JUNCTION ENDODEOXYRIBONUCLEASE RUVC"/>
    <property type="match status" value="1"/>
</dbReference>
<dbReference type="RefSeq" id="WP_206642857.1">
    <property type="nucleotide sequence ID" value="NZ_CP071247.1"/>
</dbReference>
<dbReference type="NCBIfam" id="TIGR00228">
    <property type="entry name" value="ruvC"/>
    <property type="match status" value="1"/>
</dbReference>
<evidence type="ECO:0000256" key="3">
    <source>
        <dbReference type="ARBA" id="ARBA00022722"/>
    </source>
</evidence>
<evidence type="ECO:0000256" key="6">
    <source>
        <dbReference type="ARBA" id="ARBA00022763"/>
    </source>
</evidence>
<comment type="subunit">
    <text evidence="12">Homodimer which binds Holliday junction (HJ) DNA. The HJ becomes 2-fold symmetrical on binding to RuvC with unstacked arms; it has a different conformation from HJ DNA in complex with RuvA. In the full resolvosome a probable DNA-RuvA(4)-RuvB(12)-RuvC(2) complex forms which resolves the HJ.</text>
</comment>
<sequence length="175" mass="18537">MAIILGVDPGSRITGYGIIRSEGRRIEYIDSGCIRVGEKVMSERLQAIFHGLATLIGEYRPDQFAIEQVFMARNPDSALKLGQARGAAIVSAANSGLPVHEYSARQVKQAVVGKGGADKAQVQHMVQALLGLSRKPQADAADALAIALCHAHMNAGILKVAGGEGRARGGRVRQQ</sequence>
<evidence type="ECO:0000256" key="1">
    <source>
        <dbReference type="ARBA" id="ARBA00009518"/>
    </source>
</evidence>
<comment type="function">
    <text evidence="12">The RuvA-RuvB-RuvC complex processes Holliday junction (HJ) DNA during genetic recombination and DNA repair. Endonuclease that resolves HJ intermediates. Cleaves cruciform DNA by making single-stranded nicks across the HJ at symmetrical positions within the homologous arms, yielding a 5'-phosphate and a 3'-hydroxyl group; requires a central core of homology in the junction. The consensus cleavage sequence is 5'-(A/T)TT(C/G)-3'. Cleavage occurs on the 3'-side of the TT dinucleotide at the point of strand exchange. HJ branch migration catalyzed by RuvA-RuvB allows RuvC to scan DNA until it finds its consensus sequence, where it cleaves and resolves the cruciform DNA.</text>
</comment>
<dbReference type="PANTHER" id="PTHR30194:SF3">
    <property type="entry name" value="CROSSOVER JUNCTION ENDODEOXYRIBONUCLEASE RUVC"/>
    <property type="match status" value="1"/>
</dbReference>
<gene>
    <name evidence="12 14" type="primary">ruvC</name>
    <name evidence="14" type="ORF">LPB19_10475</name>
</gene>
<comment type="subcellular location">
    <subcellularLocation>
        <location evidence="12">Cytoplasm</location>
    </subcellularLocation>
</comment>
<evidence type="ECO:0000313" key="15">
    <source>
        <dbReference type="Proteomes" id="UP000663555"/>
    </source>
</evidence>
<feature type="binding site" evidence="12">
    <location>
        <position position="8"/>
    </location>
    <ligand>
        <name>Mg(2+)</name>
        <dbReference type="ChEBI" id="CHEBI:18420"/>
        <label>1</label>
    </ligand>
</feature>
<dbReference type="PROSITE" id="PS01321">
    <property type="entry name" value="RUVC"/>
    <property type="match status" value="1"/>
</dbReference>
<name>A0ABX7MQE9_9GAMM</name>
<dbReference type="Gene3D" id="3.30.420.10">
    <property type="entry name" value="Ribonuclease H-like superfamily/Ribonuclease H"/>
    <property type="match status" value="1"/>
</dbReference>
<evidence type="ECO:0000256" key="7">
    <source>
        <dbReference type="ARBA" id="ARBA00022801"/>
    </source>
</evidence>
<proteinExistence type="inferred from homology"/>
<feature type="active site" evidence="12">
    <location>
        <position position="139"/>
    </location>
</feature>
<dbReference type="InterPro" id="IPR002176">
    <property type="entry name" value="X-over_junc_endoDNase_RuvC"/>
</dbReference>
<keyword evidence="7 12" id="KW-0378">Hydrolase</keyword>
<evidence type="ECO:0000256" key="5">
    <source>
        <dbReference type="ARBA" id="ARBA00022759"/>
    </source>
</evidence>
<organism evidence="14 15">
    <name type="scientific">Marinobacter salinisoli</name>
    <dbReference type="NCBI Taxonomy" id="2769486"/>
    <lineage>
        <taxon>Bacteria</taxon>
        <taxon>Pseudomonadati</taxon>
        <taxon>Pseudomonadota</taxon>
        <taxon>Gammaproteobacteria</taxon>
        <taxon>Pseudomonadales</taxon>
        <taxon>Marinobacteraceae</taxon>
        <taxon>Marinobacter</taxon>
    </lineage>
</organism>
<evidence type="ECO:0000256" key="12">
    <source>
        <dbReference type="HAMAP-Rule" id="MF_00034"/>
    </source>
</evidence>
<evidence type="ECO:0000256" key="2">
    <source>
        <dbReference type="ARBA" id="ARBA00022490"/>
    </source>
</evidence>
<keyword evidence="4 12" id="KW-0479">Metal-binding</keyword>
<keyword evidence="15" id="KW-1185">Reference proteome</keyword>
<feature type="binding site" evidence="12">
    <location>
        <position position="67"/>
    </location>
    <ligand>
        <name>Mg(2+)</name>
        <dbReference type="ChEBI" id="CHEBI:18420"/>
        <label>2</label>
    </ligand>
</feature>
<dbReference type="NCBIfam" id="NF000711">
    <property type="entry name" value="PRK00039.2-1"/>
    <property type="match status" value="1"/>
</dbReference>
<evidence type="ECO:0000256" key="4">
    <source>
        <dbReference type="ARBA" id="ARBA00022723"/>
    </source>
</evidence>
<feature type="binding site" evidence="12">
    <location>
        <position position="139"/>
    </location>
    <ligand>
        <name>Mg(2+)</name>
        <dbReference type="ChEBI" id="CHEBI:18420"/>
        <label>1</label>
    </ligand>
</feature>
<feature type="active site" evidence="12">
    <location>
        <position position="8"/>
    </location>
</feature>
<keyword evidence="11 12" id="KW-0234">DNA repair</keyword>
<keyword evidence="6 12" id="KW-0227">DNA damage</keyword>
<dbReference type="HAMAP" id="MF_00034">
    <property type="entry name" value="RuvC"/>
    <property type="match status" value="1"/>
</dbReference>
<evidence type="ECO:0000256" key="9">
    <source>
        <dbReference type="ARBA" id="ARBA00023125"/>
    </source>
</evidence>
<dbReference type="EMBL" id="CP071247">
    <property type="protein sequence ID" value="QSP93635.1"/>
    <property type="molecule type" value="Genomic_DNA"/>
</dbReference>
<feature type="active site" evidence="12">
    <location>
        <position position="67"/>
    </location>
</feature>
<evidence type="ECO:0000313" key="14">
    <source>
        <dbReference type="EMBL" id="QSP93635.1"/>
    </source>
</evidence>
<dbReference type="GO" id="GO:0016787">
    <property type="term" value="F:hydrolase activity"/>
    <property type="evidence" value="ECO:0007669"/>
    <property type="project" value="UniProtKB-KW"/>
</dbReference>
<keyword evidence="5 12" id="KW-0255">Endonuclease</keyword>
<dbReference type="EC" id="3.1.21.10" evidence="12 13"/>
<keyword evidence="3 12" id="KW-0540">Nuclease</keyword>
<keyword evidence="8 12" id="KW-0460">Magnesium</keyword>
<comment type="cofactor">
    <cofactor evidence="12">
        <name>Mg(2+)</name>
        <dbReference type="ChEBI" id="CHEBI:18420"/>
    </cofactor>
    <text evidence="12">Binds 2 Mg(2+) ion per subunit.</text>
</comment>
<dbReference type="PRINTS" id="PR00696">
    <property type="entry name" value="RSOLVASERUVC"/>
</dbReference>
<comment type="similarity">
    <text evidence="1 12">Belongs to the RuvC family.</text>
</comment>
<evidence type="ECO:0000256" key="11">
    <source>
        <dbReference type="ARBA" id="ARBA00023204"/>
    </source>
</evidence>
<accession>A0ABX7MQE9</accession>
<keyword evidence="9 12" id="KW-0238">DNA-binding</keyword>
<dbReference type="CDD" id="cd16962">
    <property type="entry name" value="RuvC"/>
    <property type="match status" value="1"/>
</dbReference>
<evidence type="ECO:0000256" key="13">
    <source>
        <dbReference type="NCBIfam" id="TIGR00228"/>
    </source>
</evidence>
<keyword evidence="2 12" id="KW-0963">Cytoplasm</keyword>
<protein>
    <recommendedName>
        <fullName evidence="12 13">Crossover junction endodeoxyribonuclease RuvC</fullName>
        <ecNumber evidence="12 13">3.1.21.10</ecNumber>
    </recommendedName>
    <alternativeName>
        <fullName evidence="12">Holliday junction nuclease RuvC</fullName>
    </alternativeName>
    <alternativeName>
        <fullName evidence="12">Holliday junction resolvase RuvC</fullName>
    </alternativeName>
</protein>
<dbReference type="InterPro" id="IPR012337">
    <property type="entry name" value="RNaseH-like_sf"/>
</dbReference>
<dbReference type="InterPro" id="IPR036397">
    <property type="entry name" value="RNaseH_sf"/>
</dbReference>
<evidence type="ECO:0000256" key="10">
    <source>
        <dbReference type="ARBA" id="ARBA00023172"/>
    </source>
</evidence>
<keyword evidence="10 12" id="KW-0233">DNA recombination</keyword>
<dbReference type="Proteomes" id="UP000663555">
    <property type="component" value="Chromosome"/>
</dbReference>